<gene>
    <name evidence="1" type="ORF">CDAR_609221</name>
</gene>
<dbReference type="Proteomes" id="UP001054837">
    <property type="component" value="Unassembled WGS sequence"/>
</dbReference>
<evidence type="ECO:0000313" key="1">
    <source>
        <dbReference type="EMBL" id="GIX99996.1"/>
    </source>
</evidence>
<accession>A0AAV4PV11</accession>
<keyword evidence="2" id="KW-1185">Reference proteome</keyword>
<comment type="caution">
    <text evidence="1">The sequence shown here is derived from an EMBL/GenBank/DDBJ whole genome shotgun (WGS) entry which is preliminary data.</text>
</comment>
<sequence>MFGHRYHVTDYRFDLFHFDPRFAAVNSGNKKSRRHFLEKNSLKTLIRWDFCSADSVEKAQRRPEAFSFSPHKTLTIHKRKREKNKKGGSAGFSLFFENNSDLSRILRHHKFLPKKFVLLSI</sequence>
<dbReference type="EMBL" id="BPLQ01003370">
    <property type="protein sequence ID" value="GIX99996.1"/>
    <property type="molecule type" value="Genomic_DNA"/>
</dbReference>
<name>A0AAV4PV11_9ARAC</name>
<evidence type="ECO:0000313" key="2">
    <source>
        <dbReference type="Proteomes" id="UP001054837"/>
    </source>
</evidence>
<reference evidence="1 2" key="1">
    <citation type="submission" date="2021-06" db="EMBL/GenBank/DDBJ databases">
        <title>Caerostris darwini draft genome.</title>
        <authorList>
            <person name="Kono N."/>
            <person name="Arakawa K."/>
        </authorList>
    </citation>
    <scope>NUCLEOTIDE SEQUENCE [LARGE SCALE GENOMIC DNA]</scope>
</reference>
<protein>
    <submittedName>
        <fullName evidence="1">Uncharacterized protein</fullName>
    </submittedName>
</protein>
<proteinExistence type="predicted"/>
<dbReference type="AlphaFoldDB" id="A0AAV4PV11"/>
<organism evidence="1 2">
    <name type="scientific">Caerostris darwini</name>
    <dbReference type="NCBI Taxonomy" id="1538125"/>
    <lineage>
        <taxon>Eukaryota</taxon>
        <taxon>Metazoa</taxon>
        <taxon>Ecdysozoa</taxon>
        <taxon>Arthropoda</taxon>
        <taxon>Chelicerata</taxon>
        <taxon>Arachnida</taxon>
        <taxon>Araneae</taxon>
        <taxon>Araneomorphae</taxon>
        <taxon>Entelegynae</taxon>
        <taxon>Araneoidea</taxon>
        <taxon>Araneidae</taxon>
        <taxon>Caerostris</taxon>
    </lineage>
</organism>